<sequence length="67" mass="7404">MTDFAAQYQAMSTRLMLLDVAHRPASATALRLMRAKLDVIEEALQRQSILLAQKLANLSKTPAHADP</sequence>
<dbReference type="Proteomes" id="UP000030377">
    <property type="component" value="Unassembled WGS sequence"/>
</dbReference>
<dbReference type="EMBL" id="JRPN01000019">
    <property type="protein sequence ID" value="KGT76985.1"/>
    <property type="molecule type" value="Genomic_DNA"/>
</dbReference>
<comment type="caution">
    <text evidence="1">The sequence shown here is derived from an EMBL/GenBank/DDBJ whole genome shotgun (WGS) entry which is preliminary data.</text>
</comment>
<reference evidence="1 2" key="1">
    <citation type="submission" date="2014-09" db="EMBL/GenBank/DDBJ databases">
        <title>Draft genome of Bradyrhizobium japonicum Is-34.</title>
        <authorList>
            <person name="Tsurumaru H."/>
            <person name="Yamakawa T."/>
            <person name="Hashimoto S."/>
            <person name="Okizaki K."/>
            <person name="Kanesaki Y."/>
            <person name="Yoshikawa H."/>
            <person name="Yajima S."/>
        </authorList>
    </citation>
    <scope>NUCLEOTIDE SEQUENCE [LARGE SCALE GENOMIC DNA]</scope>
    <source>
        <strain evidence="1 2">Is-34</strain>
    </source>
</reference>
<dbReference type="PATRIC" id="fig|375.37.peg.7018"/>
<dbReference type="KEGG" id="bjp:RN69_40045"/>
<evidence type="ECO:0000313" key="2">
    <source>
        <dbReference type="Proteomes" id="UP000030377"/>
    </source>
</evidence>
<accession>A0A0A3XRI3</accession>
<protein>
    <submittedName>
        <fullName evidence="1">Uncharacterized protein</fullName>
    </submittedName>
</protein>
<name>A0A0A3XRI3_BRAJP</name>
<gene>
    <name evidence="1" type="ORF">MA20_25790</name>
</gene>
<organism evidence="1 2">
    <name type="scientific">Bradyrhizobium japonicum</name>
    <dbReference type="NCBI Taxonomy" id="375"/>
    <lineage>
        <taxon>Bacteria</taxon>
        <taxon>Pseudomonadati</taxon>
        <taxon>Pseudomonadota</taxon>
        <taxon>Alphaproteobacteria</taxon>
        <taxon>Hyphomicrobiales</taxon>
        <taxon>Nitrobacteraceae</taxon>
        <taxon>Bradyrhizobium</taxon>
    </lineage>
</organism>
<proteinExistence type="predicted"/>
<dbReference type="AlphaFoldDB" id="A0A0A3XRI3"/>
<dbReference type="GeneID" id="64066899"/>
<evidence type="ECO:0000313" key="1">
    <source>
        <dbReference type="EMBL" id="KGT76985.1"/>
    </source>
</evidence>
<dbReference type="RefSeq" id="WP_011084377.1">
    <property type="nucleotide sequence ID" value="NZ_BJNK01000019.1"/>
</dbReference>